<proteinExistence type="predicted"/>
<name>A0A382HH14_9ZZZZ</name>
<gene>
    <name evidence="1" type="ORF">METZ01_LOCUS239219</name>
</gene>
<dbReference type="AlphaFoldDB" id="A0A382HH14"/>
<feature type="non-terminal residue" evidence="1">
    <location>
        <position position="35"/>
    </location>
</feature>
<evidence type="ECO:0000313" key="1">
    <source>
        <dbReference type="EMBL" id="SVB86365.1"/>
    </source>
</evidence>
<organism evidence="1">
    <name type="scientific">marine metagenome</name>
    <dbReference type="NCBI Taxonomy" id="408172"/>
    <lineage>
        <taxon>unclassified sequences</taxon>
        <taxon>metagenomes</taxon>
        <taxon>ecological metagenomes</taxon>
    </lineage>
</organism>
<protein>
    <submittedName>
        <fullName evidence="1">Uncharacterized protein</fullName>
    </submittedName>
</protein>
<accession>A0A382HH14</accession>
<dbReference type="EMBL" id="UINC01061126">
    <property type="protein sequence ID" value="SVB86365.1"/>
    <property type="molecule type" value="Genomic_DNA"/>
</dbReference>
<sequence length="35" mass="3575">MATSLPLPVLVIARGLDPAADDLYGFIPGHGGLRA</sequence>
<reference evidence="1" key="1">
    <citation type="submission" date="2018-05" db="EMBL/GenBank/DDBJ databases">
        <authorList>
            <person name="Lanie J.A."/>
            <person name="Ng W.-L."/>
            <person name="Kazmierczak K.M."/>
            <person name="Andrzejewski T.M."/>
            <person name="Davidsen T.M."/>
            <person name="Wayne K.J."/>
            <person name="Tettelin H."/>
            <person name="Glass J.I."/>
            <person name="Rusch D."/>
            <person name="Podicherti R."/>
            <person name="Tsui H.-C.T."/>
            <person name="Winkler M.E."/>
        </authorList>
    </citation>
    <scope>NUCLEOTIDE SEQUENCE</scope>
</reference>